<evidence type="ECO:0000313" key="3">
    <source>
        <dbReference type="Proteomes" id="UP000038040"/>
    </source>
</evidence>
<dbReference type="Proteomes" id="UP000274756">
    <property type="component" value="Unassembled WGS sequence"/>
</dbReference>
<evidence type="ECO:0000313" key="4">
    <source>
        <dbReference type="Proteomes" id="UP000274756"/>
    </source>
</evidence>
<keyword evidence="4" id="KW-1185">Reference proteome</keyword>
<dbReference type="OrthoDB" id="10250730at2759"/>
<dbReference type="InterPro" id="IPR036866">
    <property type="entry name" value="RibonucZ/Hydroxyglut_hydro"/>
</dbReference>
<keyword evidence="1" id="KW-0472">Membrane</keyword>
<organism evidence="3 5">
    <name type="scientific">Dracunculus medinensis</name>
    <name type="common">Guinea worm</name>
    <dbReference type="NCBI Taxonomy" id="318479"/>
    <lineage>
        <taxon>Eukaryota</taxon>
        <taxon>Metazoa</taxon>
        <taxon>Ecdysozoa</taxon>
        <taxon>Nematoda</taxon>
        <taxon>Chromadorea</taxon>
        <taxon>Rhabditida</taxon>
        <taxon>Spirurina</taxon>
        <taxon>Dracunculoidea</taxon>
        <taxon>Dracunculidae</taxon>
        <taxon>Dracunculus</taxon>
    </lineage>
</organism>
<evidence type="ECO:0000256" key="1">
    <source>
        <dbReference type="SAM" id="Phobius"/>
    </source>
</evidence>
<feature type="transmembrane region" description="Helical" evidence="1">
    <location>
        <begin position="386"/>
        <end position="408"/>
    </location>
</feature>
<dbReference type="Proteomes" id="UP000038040">
    <property type="component" value="Unplaced"/>
</dbReference>
<gene>
    <name evidence="2" type="ORF">DME_LOCUS9472</name>
</gene>
<dbReference type="PANTHER" id="PTHR23200:SF49">
    <property type="entry name" value="METALLO-BETA-LACTAMASE DOMAIN-CONTAINING PROTEIN"/>
    <property type="match status" value="1"/>
</dbReference>
<reference evidence="5" key="1">
    <citation type="submission" date="2016-04" db="UniProtKB">
        <authorList>
            <consortium name="WormBaseParasite"/>
        </authorList>
    </citation>
    <scope>IDENTIFICATION</scope>
</reference>
<dbReference type="Gene3D" id="3.60.15.10">
    <property type="entry name" value="Ribonuclease Z/Hydroxyacylglutathione hydrolase-like"/>
    <property type="match status" value="1"/>
</dbReference>
<keyword evidence="1" id="KW-0812">Transmembrane</keyword>
<evidence type="ECO:0000313" key="5">
    <source>
        <dbReference type="WBParaSite" id="DME_0000636101-mRNA-1"/>
    </source>
</evidence>
<dbReference type="SUPFAM" id="SSF56281">
    <property type="entry name" value="Metallo-hydrolase/oxidoreductase"/>
    <property type="match status" value="1"/>
</dbReference>
<feature type="transmembrane region" description="Helical" evidence="1">
    <location>
        <begin position="348"/>
        <end position="374"/>
    </location>
</feature>
<reference evidence="2 4" key="2">
    <citation type="submission" date="2018-11" db="EMBL/GenBank/DDBJ databases">
        <authorList>
            <consortium name="Pathogen Informatics"/>
        </authorList>
    </citation>
    <scope>NUCLEOTIDE SEQUENCE [LARGE SCALE GENOMIC DNA]</scope>
</reference>
<dbReference type="AlphaFoldDB" id="A0A158Q535"/>
<evidence type="ECO:0000313" key="2">
    <source>
        <dbReference type="EMBL" id="VDN59499.1"/>
    </source>
</evidence>
<dbReference type="InterPro" id="IPR039344">
    <property type="entry name" value="MBLAC1"/>
</dbReference>
<keyword evidence="1" id="KW-1133">Transmembrane helix</keyword>
<protein>
    <submittedName>
        <fullName evidence="5">Lactamase_B domain-containing protein</fullName>
    </submittedName>
</protein>
<proteinExistence type="predicted"/>
<dbReference type="PANTHER" id="PTHR23200">
    <property type="entry name" value="METALLO-BETA-LACTAMASE DOMAIN-CONTAINING PROTEIN 1"/>
    <property type="match status" value="1"/>
</dbReference>
<dbReference type="WBParaSite" id="DME_0000636101-mRNA-1">
    <property type="protein sequence ID" value="DME_0000636101-mRNA-1"/>
    <property type="gene ID" value="DME_0000636101"/>
</dbReference>
<accession>A0A158Q535</accession>
<feature type="transmembrane region" description="Helical" evidence="1">
    <location>
        <begin position="437"/>
        <end position="460"/>
    </location>
</feature>
<dbReference type="EMBL" id="UYYG01001183">
    <property type="protein sequence ID" value="VDN59499.1"/>
    <property type="molecule type" value="Genomic_DNA"/>
</dbReference>
<sequence>MAVTIHIFNYFFCLIIIAERVYKLLIEIIPKNLYFPIFSVILTEVSTQQLRQWLMANQQAIPPYNADDILSSLGENSDLASTIMKIFGFGYDRTGISKLSKNGSPIIAPKIGVKVSERDGKYTICPFGADPLILSGEYAYCKTSLIGECPIGFLCDQSFVLGRSICCQDLRNRPLAVYRKTNSRFTPLIEPNAWKSRSTVSGYTWPSTSIPDRRTPWYIKNKIKEEIGNKMSNIRTSPTNPLIATVTVTTTTSATIPEPKPELTRRPHKKIANPWLRLLTTTTPKPKVPFGTNVTVFQFGNFEMHDNGQLEVTGSICLVRDDDFLLLVDTGSPSDAERLLHCIPSDPIITALFVASVLLYCLHIICNIATWYGLLQELPLWIIPVLVLKLLTIIACISVIFLVVYIIFNGHPSVYHGLSFLIIQNINLDHHIARSTIVIDGAILFLACLSLTVLQIWFFSILVNSFTHVRSLFIQLKSILIVLRRIYYYYCPNIALEQIEIDGIDMVVLTSAHPSSMGNINFFAEKPVLFDVMEYIGRNAVPTELKDRPFRKLSPQVQVWKTPGHMQQGLSVIVRNVLNFGTMSIVGNLIPNEEYISEKEIHFKKDIMIDNGVWDIAIKRQNANLIVCISDWIVPGHGQPFKVLPDFSFDYIAEFKLAARGMPLMKAFPTQVSFKRNIILLNLKD</sequence>
<name>A0A158Q535_DRAME</name>